<dbReference type="PANTHER" id="PTHR30413">
    <property type="entry name" value="INNER MEMBRANE TRANSPORT PERMEASE"/>
    <property type="match status" value="1"/>
</dbReference>
<feature type="transmembrane region" description="Helical" evidence="4">
    <location>
        <begin position="39"/>
        <end position="59"/>
    </location>
</feature>
<dbReference type="EMBL" id="PUEJ01000002">
    <property type="protein sequence ID" value="PRH88570.1"/>
    <property type="molecule type" value="Genomic_DNA"/>
</dbReference>
<dbReference type="GO" id="GO:0015920">
    <property type="term" value="P:lipopolysaccharide transport"/>
    <property type="evidence" value="ECO:0007669"/>
    <property type="project" value="TreeGrafter"/>
</dbReference>
<feature type="transmembrane region" description="Helical" evidence="4">
    <location>
        <begin position="109"/>
        <end position="138"/>
    </location>
</feature>
<dbReference type="GO" id="GO:0005886">
    <property type="term" value="C:plasma membrane"/>
    <property type="evidence" value="ECO:0007669"/>
    <property type="project" value="UniProtKB-SubCell"/>
</dbReference>
<feature type="transmembrane region" description="Helical" evidence="4">
    <location>
        <begin position="239"/>
        <end position="258"/>
    </location>
</feature>
<evidence type="ECO:0000256" key="2">
    <source>
        <dbReference type="ARBA" id="ARBA00007783"/>
    </source>
</evidence>
<protein>
    <submittedName>
        <fullName evidence="5">ABC transporter</fullName>
    </submittedName>
</protein>
<evidence type="ECO:0000256" key="1">
    <source>
        <dbReference type="ARBA" id="ARBA00004429"/>
    </source>
</evidence>
<feature type="transmembrane region" description="Helical" evidence="4">
    <location>
        <begin position="71"/>
        <end position="88"/>
    </location>
</feature>
<proteinExistence type="inferred from homology"/>
<gene>
    <name evidence="5" type="ORF">C5L14_04860</name>
</gene>
<reference evidence="5 6" key="1">
    <citation type="submission" date="2018-02" db="EMBL/GenBank/DDBJ databases">
        <title>Whole genome sequencing of endophytic bacterium.</title>
        <authorList>
            <person name="Eedara R."/>
            <person name="Podile A.R."/>
        </authorList>
    </citation>
    <scope>NUCLEOTIDE SEQUENCE [LARGE SCALE GENOMIC DNA]</scope>
    <source>
        <strain evidence="5 6">RP1T</strain>
    </source>
</reference>
<dbReference type="PANTHER" id="PTHR30413:SF8">
    <property type="entry name" value="TRANSPORT PERMEASE PROTEIN"/>
    <property type="match status" value="1"/>
</dbReference>
<comment type="similarity">
    <text evidence="2">Belongs to the ABC-2 integral membrane protein family.</text>
</comment>
<feature type="transmembrane region" description="Helical" evidence="4">
    <location>
        <begin position="150"/>
        <end position="175"/>
    </location>
</feature>
<evidence type="ECO:0000313" key="5">
    <source>
        <dbReference type="EMBL" id="PRH88570.1"/>
    </source>
</evidence>
<dbReference type="Proteomes" id="UP000237682">
    <property type="component" value="Unassembled WGS sequence"/>
</dbReference>
<organism evidence="5 6">
    <name type="scientific">Labrys okinawensis</name>
    <dbReference type="NCBI Taxonomy" id="346911"/>
    <lineage>
        <taxon>Bacteria</taxon>
        <taxon>Pseudomonadati</taxon>
        <taxon>Pseudomonadota</taxon>
        <taxon>Alphaproteobacteria</taxon>
        <taxon>Hyphomicrobiales</taxon>
        <taxon>Xanthobacteraceae</taxon>
        <taxon>Labrys</taxon>
    </lineage>
</organism>
<keyword evidence="3" id="KW-0813">Transport</keyword>
<evidence type="ECO:0000256" key="3">
    <source>
        <dbReference type="ARBA" id="ARBA00022448"/>
    </source>
</evidence>
<name>A0A2S9QH12_9HYPH</name>
<accession>A0A2S9QH12</accession>
<evidence type="ECO:0000256" key="4">
    <source>
        <dbReference type="SAM" id="Phobius"/>
    </source>
</evidence>
<sequence length="266" mass="29250">MLGYQVPSFWGAMRRQRQVLAAILLRTIRTRFFGHGTGYLVAVGWPVAHILLLIAIFTIGGRSAPFGESAVLFVATGSVPFMVFSYLSRFMMVDLLANRPLLGLPEVKLLDVLIASAVLEILSAFTVAIIMIILGWFFGVPLAPQDMAEAFGAILAAILLGLGVGVLNSVIMMVFQMWMTGYMLLNVAVWASSGVMFVPSAIPDPFRTWLSYNPALQVVEWMRAAYYEGYGEHLLDRTYTIGFGVVALAVGLILERLLRGHVLSMR</sequence>
<dbReference type="AlphaFoldDB" id="A0A2S9QH12"/>
<comment type="subcellular location">
    <subcellularLocation>
        <location evidence="1">Cell inner membrane</location>
        <topology evidence="1">Multi-pass membrane protein</topology>
    </subcellularLocation>
</comment>
<feature type="transmembrane region" description="Helical" evidence="4">
    <location>
        <begin position="182"/>
        <end position="202"/>
    </location>
</feature>
<comment type="caution">
    <text evidence="5">The sequence shown here is derived from an EMBL/GenBank/DDBJ whole genome shotgun (WGS) entry which is preliminary data.</text>
</comment>
<dbReference type="OrthoDB" id="8479094at2"/>
<keyword evidence="4" id="KW-0812">Transmembrane</keyword>
<keyword evidence="4" id="KW-1133">Transmembrane helix</keyword>
<keyword evidence="6" id="KW-1185">Reference proteome</keyword>
<evidence type="ECO:0000313" key="6">
    <source>
        <dbReference type="Proteomes" id="UP000237682"/>
    </source>
</evidence>
<keyword evidence="4" id="KW-0472">Membrane</keyword>